<evidence type="ECO:0000256" key="4">
    <source>
        <dbReference type="ARBA" id="ARBA00005163"/>
    </source>
</evidence>
<keyword evidence="11" id="KW-0479">Metal-binding</keyword>
<gene>
    <name evidence="17" type="ORF">SAMN05421688_3436</name>
</gene>
<evidence type="ECO:0000256" key="1">
    <source>
        <dbReference type="ARBA" id="ARBA00001971"/>
    </source>
</evidence>
<keyword evidence="8" id="KW-0816">Tricarboxylic acid cycle</keyword>
<protein>
    <recommendedName>
        <fullName evidence="6">Succinate dehydrogenase hydrophobic membrane anchor subunit</fullName>
    </recommendedName>
</protein>
<evidence type="ECO:0000256" key="12">
    <source>
        <dbReference type="ARBA" id="ARBA00022982"/>
    </source>
</evidence>
<evidence type="ECO:0000256" key="15">
    <source>
        <dbReference type="ARBA" id="ARBA00023136"/>
    </source>
</evidence>
<dbReference type="RefSeq" id="WP_092066948.1">
    <property type="nucleotide sequence ID" value="NZ_FOJU01000009.1"/>
</dbReference>
<evidence type="ECO:0000256" key="8">
    <source>
        <dbReference type="ARBA" id="ARBA00022532"/>
    </source>
</evidence>
<dbReference type="Pfam" id="PF01127">
    <property type="entry name" value="Sdh_cyt"/>
    <property type="match status" value="1"/>
</dbReference>
<evidence type="ECO:0000256" key="3">
    <source>
        <dbReference type="ARBA" id="ARBA00004141"/>
    </source>
</evidence>
<accession>A0A1I0YX99</accession>
<reference evidence="17 18" key="1">
    <citation type="submission" date="2016-10" db="EMBL/GenBank/DDBJ databases">
        <authorList>
            <person name="de Groot N.N."/>
        </authorList>
    </citation>
    <scope>NUCLEOTIDE SEQUENCE [LARGE SCALE GENOMIC DNA]</scope>
    <source>
        <strain evidence="17 18">DSM 29316</strain>
    </source>
</reference>
<dbReference type="GO" id="GO:0006099">
    <property type="term" value="P:tricarboxylic acid cycle"/>
    <property type="evidence" value="ECO:0007669"/>
    <property type="project" value="UniProtKB-UniPathway"/>
</dbReference>
<dbReference type="STRING" id="871651.SAMN05421688_3436"/>
<evidence type="ECO:0000313" key="18">
    <source>
        <dbReference type="Proteomes" id="UP000198796"/>
    </source>
</evidence>
<feature type="transmembrane region" description="Helical" evidence="16">
    <location>
        <begin position="98"/>
        <end position="119"/>
    </location>
</feature>
<dbReference type="InterPro" id="IPR014312">
    <property type="entry name" value="Succ_DH_anchor"/>
</dbReference>
<keyword evidence="14" id="KW-0408">Iron</keyword>
<dbReference type="EMBL" id="FOJU01000009">
    <property type="protein sequence ID" value="SFB17802.1"/>
    <property type="molecule type" value="Genomic_DNA"/>
</dbReference>
<dbReference type="UniPathway" id="UPA00223"/>
<comment type="function">
    <text evidence="2">Membrane-anchoring subunit of succinate dehydrogenase (SDH).</text>
</comment>
<dbReference type="OrthoDB" id="9809280at2"/>
<comment type="subcellular location">
    <subcellularLocation>
        <location evidence="3">Membrane</location>
        <topology evidence="3">Multi-pass membrane protein</topology>
    </subcellularLocation>
</comment>
<dbReference type="InterPro" id="IPR000701">
    <property type="entry name" value="SuccDH_FuR_B_TM-su"/>
</dbReference>
<comment type="subunit">
    <text evidence="5">Part of an enzyme complex containing four subunits: a flavoprotein, an iron-sulfur protein, plus two membrane-anchoring proteins, SdhC and SdhD.</text>
</comment>
<sequence length="123" mass="13237">MRFLTDRKRAVGLGAAKSGVEHFWAMKVSSVALLFLVPLFVITFGRTLGADYEAVQAYYARPFPAIVAALTLVVGFKHFNDGVQVLIEDYVHGIAQKIALIAMTCISYAAAATGVFAIAKLAL</sequence>
<name>A0A1I0YX99_9RHOB</name>
<dbReference type="Gene3D" id="1.20.1300.10">
    <property type="entry name" value="Fumarate reductase/succinate dehydrogenase, transmembrane subunit"/>
    <property type="match status" value="1"/>
</dbReference>
<keyword evidence="13 16" id="KW-1133">Transmembrane helix</keyword>
<dbReference type="Proteomes" id="UP000198796">
    <property type="component" value="Unassembled WGS sequence"/>
</dbReference>
<proteinExistence type="predicted"/>
<organism evidence="17 18">
    <name type="scientific">Poseidonocella pacifica</name>
    <dbReference type="NCBI Taxonomy" id="871651"/>
    <lineage>
        <taxon>Bacteria</taxon>
        <taxon>Pseudomonadati</taxon>
        <taxon>Pseudomonadota</taxon>
        <taxon>Alphaproteobacteria</taxon>
        <taxon>Rhodobacterales</taxon>
        <taxon>Roseobacteraceae</taxon>
        <taxon>Poseidonocella</taxon>
    </lineage>
</organism>
<evidence type="ECO:0000313" key="17">
    <source>
        <dbReference type="EMBL" id="SFB17802.1"/>
    </source>
</evidence>
<evidence type="ECO:0000256" key="14">
    <source>
        <dbReference type="ARBA" id="ARBA00023004"/>
    </source>
</evidence>
<comment type="cofactor">
    <cofactor evidence="1">
        <name>heme</name>
        <dbReference type="ChEBI" id="CHEBI:30413"/>
    </cofactor>
</comment>
<dbReference type="SUPFAM" id="SSF81343">
    <property type="entry name" value="Fumarate reductase respiratory complex transmembrane subunits"/>
    <property type="match status" value="1"/>
</dbReference>
<evidence type="ECO:0000256" key="10">
    <source>
        <dbReference type="ARBA" id="ARBA00022692"/>
    </source>
</evidence>
<evidence type="ECO:0000256" key="2">
    <source>
        <dbReference type="ARBA" id="ARBA00004050"/>
    </source>
</evidence>
<evidence type="ECO:0000256" key="7">
    <source>
        <dbReference type="ARBA" id="ARBA00022448"/>
    </source>
</evidence>
<evidence type="ECO:0000256" key="16">
    <source>
        <dbReference type="SAM" id="Phobius"/>
    </source>
</evidence>
<dbReference type="CDD" id="cd03495">
    <property type="entry name" value="SQR_TypeC_SdhD_like"/>
    <property type="match status" value="1"/>
</dbReference>
<dbReference type="NCBIfam" id="TIGR02968">
    <property type="entry name" value="succ_dehyd_anc"/>
    <property type="match status" value="1"/>
</dbReference>
<evidence type="ECO:0000256" key="11">
    <source>
        <dbReference type="ARBA" id="ARBA00022723"/>
    </source>
</evidence>
<dbReference type="GO" id="GO:0046872">
    <property type="term" value="F:metal ion binding"/>
    <property type="evidence" value="ECO:0007669"/>
    <property type="project" value="UniProtKB-KW"/>
</dbReference>
<comment type="pathway">
    <text evidence="4">Carbohydrate metabolism; tricarboxylic acid cycle.</text>
</comment>
<evidence type="ECO:0000256" key="9">
    <source>
        <dbReference type="ARBA" id="ARBA00022617"/>
    </source>
</evidence>
<feature type="transmembrane region" description="Helical" evidence="16">
    <location>
        <begin position="57"/>
        <end position="78"/>
    </location>
</feature>
<keyword evidence="12" id="KW-0249">Electron transport</keyword>
<keyword evidence="9" id="KW-0349">Heme</keyword>
<keyword evidence="7" id="KW-0813">Transport</keyword>
<feature type="transmembrane region" description="Helical" evidence="16">
    <location>
        <begin position="23"/>
        <end position="45"/>
    </location>
</feature>
<dbReference type="InterPro" id="IPR034804">
    <property type="entry name" value="SQR/QFR_C/D"/>
</dbReference>
<evidence type="ECO:0000256" key="5">
    <source>
        <dbReference type="ARBA" id="ARBA00011558"/>
    </source>
</evidence>
<keyword evidence="15 16" id="KW-0472">Membrane</keyword>
<evidence type="ECO:0000256" key="13">
    <source>
        <dbReference type="ARBA" id="ARBA00022989"/>
    </source>
</evidence>
<dbReference type="AlphaFoldDB" id="A0A1I0YX99"/>
<keyword evidence="10 16" id="KW-0812">Transmembrane</keyword>
<keyword evidence="18" id="KW-1185">Reference proteome</keyword>
<dbReference type="GO" id="GO:0016020">
    <property type="term" value="C:membrane"/>
    <property type="evidence" value="ECO:0007669"/>
    <property type="project" value="UniProtKB-SubCell"/>
</dbReference>
<dbReference type="GO" id="GO:0020037">
    <property type="term" value="F:heme binding"/>
    <property type="evidence" value="ECO:0007669"/>
    <property type="project" value="InterPro"/>
</dbReference>
<evidence type="ECO:0000256" key="6">
    <source>
        <dbReference type="ARBA" id="ARBA00019425"/>
    </source>
</evidence>